<evidence type="ECO:0000313" key="1">
    <source>
        <dbReference type="EMBL" id="MBA1374754.1"/>
    </source>
</evidence>
<protein>
    <submittedName>
        <fullName evidence="1">Nucleotidyltransferase family protein</fullName>
    </submittedName>
</protein>
<keyword evidence="1" id="KW-0808">Transferase</keyword>
<reference evidence="1 2" key="1">
    <citation type="journal article" date="1994" name="Int. J. Syst. Bacteriol.">
        <title>Phylogenetic positions of novel aerobic, bacteriochlorophyll a-containing bacteria and description of Roseococcus thiosulfatophilus gen. nov., sp. nov., Erythromicrobium ramosum gen. nov., sp. nov., and Erythrobacter litoralis sp. nov.</title>
        <authorList>
            <person name="Yurkov V."/>
            <person name="Stackebrandt E."/>
            <person name="Holmes A."/>
            <person name="Fuerst J.A."/>
            <person name="Hugenholtz P."/>
            <person name="Golecki J."/>
            <person name="Gad'on N."/>
            <person name="Gorlenko V.M."/>
            <person name="Kompantseva E.I."/>
            <person name="Drews G."/>
        </authorList>
    </citation>
    <scope>NUCLEOTIDE SEQUENCE [LARGE SCALE GENOMIC DNA]</scope>
    <source>
        <strain evidence="1 2">KR-99</strain>
    </source>
</reference>
<dbReference type="InterPro" id="IPR039498">
    <property type="entry name" value="NTP_transf_5"/>
</dbReference>
<dbReference type="RefSeq" id="WP_181267968.1">
    <property type="nucleotide sequence ID" value="NZ_BAAAGB010000001.1"/>
</dbReference>
<keyword evidence="2" id="KW-1185">Reference proteome</keyword>
<gene>
    <name evidence="1" type="ORF">FG486_10410</name>
</gene>
<evidence type="ECO:0000313" key="2">
    <source>
        <dbReference type="Proteomes" id="UP000589292"/>
    </source>
</evidence>
<sequence>MIDGWSVARALTDPASVARLDAAGWTRLLSAARALSLIGTLAEIMADQPLPYPAARVLADVRLSNAAGLRQALWEAECAQMALAGYPGRVVLLKGTAFAAAGLDAAIGRSIGDLDILVAREGLDQVEALLLASGWEWVKPDPYDDAYYRQWMHELPPLIHAERDRMIDVHHTILPLTAGPKPDAAALIADAREVPSGLYVLSPADMICHAAAHLIADGDLSGGMRNLWDIDRLVRQFSSEDPDFGDALEERAGLHQLTAPVARALRLAHRLFDTPAIWPIRPGVADALFLRRITAVDGWGRKTRKLTRQGFYIRSHLLRMPPAMLARHLWTKWRKGHRG</sequence>
<name>A0A7V8U958_9SPHN</name>
<dbReference type="Pfam" id="PF14907">
    <property type="entry name" value="NTP_transf_5"/>
    <property type="match status" value="1"/>
</dbReference>
<proteinExistence type="predicted"/>
<dbReference type="GO" id="GO:0016740">
    <property type="term" value="F:transferase activity"/>
    <property type="evidence" value="ECO:0007669"/>
    <property type="project" value="UniProtKB-KW"/>
</dbReference>
<dbReference type="AlphaFoldDB" id="A0A7V8U958"/>
<dbReference type="Proteomes" id="UP000589292">
    <property type="component" value="Unassembled WGS sequence"/>
</dbReference>
<organism evidence="1 2">
    <name type="scientific">Sphingomonas ursincola</name>
    <dbReference type="NCBI Taxonomy" id="56361"/>
    <lineage>
        <taxon>Bacteria</taxon>
        <taxon>Pseudomonadati</taxon>
        <taxon>Pseudomonadota</taxon>
        <taxon>Alphaproteobacteria</taxon>
        <taxon>Sphingomonadales</taxon>
        <taxon>Sphingomonadaceae</taxon>
        <taxon>Sphingomonas</taxon>
    </lineage>
</organism>
<dbReference type="EMBL" id="VDES01000002">
    <property type="protein sequence ID" value="MBA1374754.1"/>
    <property type="molecule type" value="Genomic_DNA"/>
</dbReference>
<comment type="caution">
    <text evidence="1">The sequence shown here is derived from an EMBL/GenBank/DDBJ whole genome shotgun (WGS) entry which is preliminary data.</text>
</comment>
<accession>A0A7V8U958</accession>